<feature type="transmembrane region" description="Helical" evidence="1">
    <location>
        <begin position="379"/>
        <end position="401"/>
    </location>
</feature>
<evidence type="ECO:0000313" key="5">
    <source>
        <dbReference type="EMBL" id="CAF9904590.1"/>
    </source>
</evidence>
<evidence type="ECO:0000313" key="6">
    <source>
        <dbReference type="Proteomes" id="UP000664169"/>
    </source>
</evidence>
<dbReference type="InterPro" id="IPR049205">
    <property type="entry name" value="Vps3844_N"/>
</dbReference>
<dbReference type="PANTHER" id="PTHR36853:SF1">
    <property type="entry name" value="DUF3844 DOMAIN-CONTAINING PROTEIN"/>
    <property type="match status" value="1"/>
</dbReference>
<dbReference type="InterPro" id="IPR024382">
    <property type="entry name" value="Vps3844_C"/>
</dbReference>
<dbReference type="InterPro" id="IPR053065">
    <property type="entry name" value="Archenteron_Induction-Rel"/>
</dbReference>
<protein>
    <recommendedName>
        <fullName evidence="7">DUF3844 domain-containing protein</fullName>
    </recommendedName>
</protein>
<proteinExistence type="predicted"/>
<keyword evidence="1" id="KW-1133">Transmembrane helix</keyword>
<evidence type="ECO:0000256" key="2">
    <source>
        <dbReference type="SAM" id="SignalP"/>
    </source>
</evidence>
<feature type="domain" description="Vacuolar sorting protein Vps3844 N-terminal" evidence="4">
    <location>
        <begin position="31"/>
        <end position="120"/>
    </location>
</feature>
<evidence type="ECO:0000259" key="4">
    <source>
        <dbReference type="Pfam" id="PF21656"/>
    </source>
</evidence>
<accession>A0A8H3EFC8</accession>
<keyword evidence="6" id="KW-1185">Reference proteome</keyword>
<dbReference type="EMBL" id="CAJPDQ010000002">
    <property type="protein sequence ID" value="CAF9904590.1"/>
    <property type="molecule type" value="Genomic_DNA"/>
</dbReference>
<reference evidence="5" key="1">
    <citation type="submission" date="2021-03" db="EMBL/GenBank/DDBJ databases">
        <authorList>
            <person name="Tagirdzhanova G."/>
        </authorList>
    </citation>
    <scope>NUCLEOTIDE SEQUENCE</scope>
</reference>
<dbReference type="Pfam" id="PF21656">
    <property type="entry name" value="DUF6859"/>
    <property type="match status" value="1"/>
</dbReference>
<feature type="chain" id="PRO_5034694658" description="DUF3844 domain-containing protein" evidence="2">
    <location>
        <begin position="17"/>
        <end position="422"/>
    </location>
</feature>
<dbReference type="Pfam" id="PF12955">
    <property type="entry name" value="Vps3844_C"/>
    <property type="match status" value="1"/>
</dbReference>
<dbReference type="PANTHER" id="PTHR36853">
    <property type="entry name" value="EXPRESSED PROTEIN"/>
    <property type="match status" value="1"/>
</dbReference>
<dbReference type="Proteomes" id="UP000664169">
    <property type="component" value="Unassembled WGS sequence"/>
</dbReference>
<feature type="signal peptide" evidence="2">
    <location>
        <begin position="1"/>
        <end position="16"/>
    </location>
</feature>
<evidence type="ECO:0000259" key="3">
    <source>
        <dbReference type="Pfam" id="PF12955"/>
    </source>
</evidence>
<keyword evidence="1" id="KW-0812">Transmembrane</keyword>
<dbReference type="AlphaFoldDB" id="A0A8H3EFC8"/>
<dbReference type="GO" id="GO:0005783">
    <property type="term" value="C:endoplasmic reticulum"/>
    <property type="evidence" value="ECO:0007669"/>
    <property type="project" value="TreeGrafter"/>
</dbReference>
<name>A0A8H3EFC8_9LECA</name>
<sequence length="422" mass="45753">MLHSLIYVALATTALALDASVWTFDNTHKGPSISAENARLVLAHRLGLSRYHKLGNADQHTLELLSASQTSLFSELATSRKLMLVVEGNAGDLLSIAPSFMITQPPSTTFNEKLVSDLLLQDMHNRGGSRCGNRAFTGLVQGGVSANAPAGLCMIGWHDEHQQASLSSIEQLDMLDNDAAGLSQFMYGKAFPPSITSDYTAIFHIKSLENAAKQHGVQSEEYKTTQSMLRQIISKIQSANSFGQLTIVGMPFQERHNQRDSYGFYETPLQTREEQLLADPNISGSESRPVMASTSNRTLPKTTISTCWRSKDTCDLNTASCSAHGKCVKKYSEQLSDDETGAECWACACTPTVQNTTDGQKTTYWGGPACQKKDISMPFFLFAGFTIAALATLSYGIGLLYSIGEEDLPSVLGAGVAPPSRK</sequence>
<gene>
    <name evidence="5" type="ORF">GOMPHAMPRED_002888</name>
</gene>
<keyword evidence="1" id="KW-0472">Membrane</keyword>
<dbReference type="OrthoDB" id="5583277at2759"/>
<organism evidence="5 6">
    <name type="scientific">Gomphillus americanus</name>
    <dbReference type="NCBI Taxonomy" id="1940652"/>
    <lineage>
        <taxon>Eukaryota</taxon>
        <taxon>Fungi</taxon>
        <taxon>Dikarya</taxon>
        <taxon>Ascomycota</taxon>
        <taxon>Pezizomycotina</taxon>
        <taxon>Lecanoromycetes</taxon>
        <taxon>OSLEUM clade</taxon>
        <taxon>Ostropomycetidae</taxon>
        <taxon>Ostropales</taxon>
        <taxon>Graphidaceae</taxon>
        <taxon>Gomphilloideae</taxon>
        <taxon>Gomphillus</taxon>
    </lineage>
</organism>
<evidence type="ECO:0008006" key="7">
    <source>
        <dbReference type="Google" id="ProtNLM"/>
    </source>
</evidence>
<evidence type="ECO:0000256" key="1">
    <source>
        <dbReference type="SAM" id="Phobius"/>
    </source>
</evidence>
<comment type="caution">
    <text evidence="5">The sequence shown here is derived from an EMBL/GenBank/DDBJ whole genome shotgun (WGS) entry which is preliminary data.</text>
</comment>
<feature type="domain" description="Vacuolar sorting protein Vps3844 C-terminal" evidence="3">
    <location>
        <begin position="307"/>
        <end position="414"/>
    </location>
</feature>
<keyword evidence="2" id="KW-0732">Signal</keyword>